<organism evidence="7 8">
    <name type="scientific">Sessilibacter corallicola</name>
    <dbReference type="NCBI Taxonomy" id="2904075"/>
    <lineage>
        <taxon>Bacteria</taxon>
        <taxon>Pseudomonadati</taxon>
        <taxon>Pseudomonadota</taxon>
        <taxon>Gammaproteobacteria</taxon>
        <taxon>Cellvibrionales</taxon>
        <taxon>Cellvibrionaceae</taxon>
        <taxon>Sessilibacter</taxon>
    </lineage>
</organism>
<comment type="similarity">
    <text evidence="6">Belongs to the LptC family.</text>
</comment>
<sequence>MLKKILTLTVITGLVLVAVLISENPKITAPLKLESKPQTPVAIIKNSTTRQYNPQGQLEYLLKVETAEQFLRVNPKNDKPLSAEKGYTELSQPDLTLFQSEQTPWNITAENGRAENNGTVITLWGDVVVYRSLADGGEYIMSTDQLEVRPLEQLAETDRAVTIRSPNGVANAVGMRLNMINNVTELLSQVKGVYESNPLP</sequence>
<accession>A0ABQ0A3K2</accession>
<dbReference type="EMBL" id="BAABWN010000001">
    <property type="protein sequence ID" value="GAA6166226.1"/>
    <property type="molecule type" value="Genomic_DNA"/>
</dbReference>
<dbReference type="HAMAP" id="MF_01915">
    <property type="entry name" value="LPS_assembly_LptC"/>
    <property type="match status" value="1"/>
</dbReference>
<evidence type="ECO:0000256" key="2">
    <source>
        <dbReference type="ARBA" id="ARBA00022519"/>
    </source>
</evidence>
<keyword evidence="1 6" id="KW-1003">Cell membrane</keyword>
<comment type="caution">
    <text evidence="7">The sequence shown here is derived from an EMBL/GenBank/DDBJ whole genome shotgun (WGS) entry which is preliminary data.</text>
</comment>
<comment type="subcellular location">
    <subcellularLocation>
        <location evidence="6">Cell inner membrane</location>
        <topology evidence="6">Single-pass membrane protein</topology>
    </subcellularLocation>
</comment>
<evidence type="ECO:0000256" key="4">
    <source>
        <dbReference type="ARBA" id="ARBA00022989"/>
    </source>
</evidence>
<name>A0ABQ0A3K2_9GAMM</name>
<evidence type="ECO:0000256" key="5">
    <source>
        <dbReference type="ARBA" id="ARBA00023136"/>
    </source>
</evidence>
<evidence type="ECO:0000313" key="7">
    <source>
        <dbReference type="EMBL" id="GAA6166226.1"/>
    </source>
</evidence>
<keyword evidence="5 6" id="KW-0472">Membrane</keyword>
<evidence type="ECO:0000256" key="3">
    <source>
        <dbReference type="ARBA" id="ARBA00022692"/>
    </source>
</evidence>
<comment type="subunit">
    <text evidence="6">Component of the lipopolysaccharide transport and assembly complex. Interacts with LptA and the LptBFG transporter complex.</text>
</comment>
<comment type="function">
    <text evidence="6">Involved in the assembly of lipopolysaccharide (LPS). Required for the translocation of LPS from the inner membrane to the outer membrane. Facilitates the transfer of LPS from the inner membrane to the periplasmic protein LptA. Could be a docking site for LptA.</text>
</comment>
<protein>
    <recommendedName>
        <fullName evidence="6">Lipopolysaccharide export system protein LptC</fullName>
    </recommendedName>
</protein>
<dbReference type="PANTHER" id="PTHR37481:SF1">
    <property type="entry name" value="LIPOPOLYSACCHARIDE EXPORT SYSTEM PROTEIN LPTC"/>
    <property type="match status" value="1"/>
</dbReference>
<reference evidence="7 8" key="1">
    <citation type="submission" date="2024-04" db="EMBL/GenBank/DDBJ databases">
        <title>Draft genome sequence of Sessilibacter corallicola NBRC 116591.</title>
        <authorList>
            <person name="Miyakawa T."/>
            <person name="Kusuya Y."/>
            <person name="Miura T."/>
        </authorList>
    </citation>
    <scope>NUCLEOTIDE SEQUENCE [LARGE SCALE GENOMIC DNA]</scope>
    <source>
        <strain evidence="7 8">KU-00831-HH</strain>
    </source>
</reference>
<dbReference type="Proteomes" id="UP001465153">
    <property type="component" value="Unassembled WGS sequence"/>
</dbReference>
<dbReference type="InterPro" id="IPR026265">
    <property type="entry name" value="LptC"/>
</dbReference>
<keyword evidence="4 6" id="KW-1133">Transmembrane helix</keyword>
<gene>
    <name evidence="6" type="primary">lptC</name>
    <name evidence="7" type="ORF">NBRC116591_00360</name>
</gene>
<dbReference type="PANTHER" id="PTHR37481">
    <property type="entry name" value="LIPOPOLYSACCHARIDE EXPORT SYSTEM PROTEIN LPTC"/>
    <property type="match status" value="1"/>
</dbReference>
<dbReference type="InterPro" id="IPR010664">
    <property type="entry name" value="LipoPS_assembly_LptC-rel"/>
</dbReference>
<evidence type="ECO:0000256" key="6">
    <source>
        <dbReference type="HAMAP-Rule" id="MF_01915"/>
    </source>
</evidence>
<dbReference type="NCBIfam" id="TIGR04409">
    <property type="entry name" value="LptC_YrbK"/>
    <property type="match status" value="1"/>
</dbReference>
<evidence type="ECO:0000256" key="1">
    <source>
        <dbReference type="ARBA" id="ARBA00022475"/>
    </source>
</evidence>
<dbReference type="Gene3D" id="2.60.450.10">
    <property type="entry name" value="Lipopolysaccharide (LPS) transport protein A like domain"/>
    <property type="match status" value="1"/>
</dbReference>
<keyword evidence="8" id="KW-1185">Reference proteome</keyword>
<dbReference type="InterPro" id="IPR052363">
    <property type="entry name" value="LPS_export_LptC"/>
</dbReference>
<keyword evidence="2 6" id="KW-0997">Cell inner membrane</keyword>
<proteinExistence type="inferred from homology"/>
<dbReference type="Pfam" id="PF06835">
    <property type="entry name" value="LptC"/>
    <property type="match status" value="1"/>
</dbReference>
<evidence type="ECO:0000313" key="8">
    <source>
        <dbReference type="Proteomes" id="UP001465153"/>
    </source>
</evidence>
<keyword evidence="3 6" id="KW-0812">Transmembrane</keyword>
<dbReference type="RefSeq" id="WP_233086722.1">
    <property type="nucleotide sequence ID" value="NZ_BAABWN010000001.1"/>
</dbReference>